<evidence type="ECO:0000313" key="6">
    <source>
        <dbReference type="Proteomes" id="UP000595662"/>
    </source>
</evidence>
<evidence type="ECO:0000313" key="5">
    <source>
        <dbReference type="EMBL" id="QQK47543.1"/>
    </source>
</evidence>
<dbReference type="PANTHER" id="PTHR40633">
    <property type="entry name" value="MATRIX PROTEIN, PUTATIVE (AFU_ORTHOLOGUE AFUA_8G05410)-RELATED"/>
    <property type="match status" value="1"/>
</dbReference>
<evidence type="ECO:0000256" key="1">
    <source>
        <dbReference type="ARBA" id="ARBA00022729"/>
    </source>
</evidence>
<dbReference type="KEGG" id="pdp:PDIP_03720"/>
<sequence>MHFSKSVITLTASLVSLGLAADPLIFTSWPHEPLEPGKPVTLTWTGADPGLPVTIFLRQGPSGDLQDVKPITTSSKGDTFTWTPDNDIKPGNTYAFQITQKDQTNYTALLKSAGKPAADVPAAKDAKPETGTAATATTGTTTGTTTSVGAATGTNIGTTTGTSPGTATVPTTDTTTGITTDTTETTSAPHTQIIDGTTETTQATQTTMTSTASKPLISSATNPSGSPSSSAAARSTDSSKATDTEVFNGKEASSTGSMRTGAASIPQFSLHLVMGITGLLAYLV</sequence>
<protein>
    <submittedName>
        <fullName evidence="5">Cell wall beta-glucan synthesis</fullName>
    </submittedName>
</protein>
<dbReference type="EMBL" id="CP060779">
    <property type="protein sequence ID" value="QQK47543.1"/>
    <property type="molecule type" value="Genomic_DNA"/>
</dbReference>
<feature type="domain" description="Yeast cell wall synthesis Kre9/Knh1-like N-terminal" evidence="4">
    <location>
        <begin position="32"/>
        <end position="107"/>
    </location>
</feature>
<evidence type="ECO:0000259" key="4">
    <source>
        <dbReference type="Pfam" id="PF10342"/>
    </source>
</evidence>
<dbReference type="GeneID" id="26228695"/>
<feature type="compositionally biased region" description="Low complexity" evidence="2">
    <location>
        <begin position="197"/>
        <end position="241"/>
    </location>
</feature>
<accession>A0A7T6XUC0</accession>
<evidence type="ECO:0000256" key="2">
    <source>
        <dbReference type="SAM" id="MobiDB-lite"/>
    </source>
</evidence>
<evidence type="ECO:0000256" key="3">
    <source>
        <dbReference type="SAM" id="SignalP"/>
    </source>
</evidence>
<dbReference type="Pfam" id="PF10342">
    <property type="entry name" value="Kre9_KNH"/>
    <property type="match status" value="1"/>
</dbReference>
<dbReference type="OMA" id="WPHEPLE"/>
<feature type="signal peptide" evidence="3">
    <location>
        <begin position="1"/>
        <end position="20"/>
    </location>
</feature>
<dbReference type="RefSeq" id="XP_014539121.1">
    <property type="nucleotide sequence ID" value="XM_014683635.1"/>
</dbReference>
<reference evidence="5 6" key="1">
    <citation type="submission" date="2020-08" db="EMBL/GenBank/DDBJ databases">
        <title>The completed genome sequence of the pathogenic ascomycete fungus Penicillium digitatum.</title>
        <authorList>
            <person name="Wang M."/>
        </authorList>
    </citation>
    <scope>NUCLEOTIDE SEQUENCE [LARGE SCALE GENOMIC DNA]</scope>
    <source>
        <strain evidence="5 6">PdW03</strain>
    </source>
</reference>
<proteinExistence type="predicted"/>
<feature type="compositionally biased region" description="Low complexity" evidence="2">
    <location>
        <begin position="130"/>
        <end position="188"/>
    </location>
</feature>
<feature type="chain" id="PRO_5030708081" evidence="3">
    <location>
        <begin position="21"/>
        <end position="284"/>
    </location>
</feature>
<dbReference type="PANTHER" id="PTHR40633:SF6">
    <property type="entry name" value="MATRIX PROTEIN, PUTATIVE (AFU_ORTHOLOGUE AFUA_8G05410)-RELATED"/>
    <property type="match status" value="1"/>
</dbReference>
<organism evidence="5 6">
    <name type="scientific">Penicillium digitatum</name>
    <name type="common">Green mold</name>
    <dbReference type="NCBI Taxonomy" id="36651"/>
    <lineage>
        <taxon>Eukaryota</taxon>
        <taxon>Fungi</taxon>
        <taxon>Dikarya</taxon>
        <taxon>Ascomycota</taxon>
        <taxon>Pezizomycotina</taxon>
        <taxon>Eurotiomycetes</taxon>
        <taxon>Eurotiomycetidae</taxon>
        <taxon>Eurotiales</taxon>
        <taxon>Aspergillaceae</taxon>
        <taxon>Penicillium</taxon>
    </lineage>
</organism>
<feature type="region of interest" description="Disordered" evidence="2">
    <location>
        <begin position="115"/>
        <end position="260"/>
    </location>
</feature>
<keyword evidence="1 3" id="KW-0732">Signal</keyword>
<dbReference type="InterPro" id="IPR052982">
    <property type="entry name" value="SRP1/TIP1-like"/>
</dbReference>
<dbReference type="InterPro" id="IPR018466">
    <property type="entry name" value="Kre9/Knh1-like_N"/>
</dbReference>
<name>A0A7T6XUC0_PENDI</name>
<dbReference type="VEuPathDB" id="FungiDB:PDIP_03720"/>
<dbReference type="AlphaFoldDB" id="A0A7T6XUC0"/>
<dbReference type="Proteomes" id="UP000595662">
    <property type="component" value="Chromosome 6"/>
</dbReference>
<gene>
    <name evidence="5" type="ORF">Pdw03_5178</name>
</gene>